<dbReference type="PANTHER" id="PTHR10882:SF0">
    <property type="entry name" value="DIPHTHINE METHYL ESTER SYNTHASE"/>
    <property type="match status" value="1"/>
</dbReference>
<comment type="similarity">
    <text evidence="2 6">Belongs to the diphthine synthase family.</text>
</comment>
<dbReference type="EC" id="2.1.1.98" evidence="6"/>
<sequence length="263" mass="29092">MLYFIGLGLFSEDDLSVKALNALKSVDCVYAEFYTARLMGGDINNLMDKIDVDFIELKREDVEDNNIVIKEAMNKDIAFVTAGDSLMATTHTDLYVEAKNRGIDTCVIHGSSIFSAAPGLSGLQGYKFGKTTTVPFPDEGFFPHSPYDAIKLNSDNGLHTLVLLDIQAHRDRYMTVNEAIDYLRRIESERNEGVFSDDRIVVGIAHAGSDEPIVYGGKVCDVLEHDFGGPLHCMIVPGDLHFMEAEALITLASVDKELLEDYL</sequence>
<feature type="binding site" evidence="6 7">
    <location>
        <position position="87"/>
    </location>
    <ligand>
        <name>S-adenosyl-L-methionine</name>
        <dbReference type="ChEBI" id="CHEBI:59789"/>
    </ligand>
</feature>
<dbReference type="Gene3D" id="3.30.950.10">
    <property type="entry name" value="Methyltransferase, Cobalt-precorrin-4 Transmethylase, Domain 2"/>
    <property type="match status" value="1"/>
</dbReference>
<dbReference type="SUPFAM" id="SSF53790">
    <property type="entry name" value="Tetrapyrrole methylase"/>
    <property type="match status" value="1"/>
</dbReference>
<evidence type="ECO:0000256" key="7">
    <source>
        <dbReference type="PIRSR" id="PIRSR036432-1"/>
    </source>
</evidence>
<dbReference type="Gene3D" id="3.40.1010.10">
    <property type="entry name" value="Cobalt-precorrin-4 Transmethylase, Domain 1"/>
    <property type="match status" value="1"/>
</dbReference>
<dbReference type="UniPathway" id="UPA00559"/>
<dbReference type="AlphaFoldDB" id="A0A2A2HBA4"/>
<accession>A0A2A2HBA4</accession>
<comment type="caution">
    <text evidence="9">The sequence shown here is derived from an EMBL/GenBank/DDBJ whole genome shotgun (WGS) entry which is preliminary data.</text>
</comment>
<dbReference type="EMBL" id="LMVN01000027">
    <property type="protein sequence ID" value="PAV06702.1"/>
    <property type="molecule type" value="Genomic_DNA"/>
</dbReference>
<dbReference type="InterPro" id="IPR004551">
    <property type="entry name" value="Dphthn_synthase"/>
</dbReference>
<keyword evidence="11" id="KW-1185">Reference proteome</keyword>
<comment type="pathway">
    <text evidence="1 6">Protein modification; peptidyl-diphthamide biosynthesis.</text>
</comment>
<dbReference type="PIRSF" id="PIRSF036432">
    <property type="entry name" value="Diphthine_synth"/>
    <property type="match status" value="1"/>
</dbReference>
<keyword evidence="5 6" id="KW-0949">S-adenosyl-L-methionine</keyword>
<dbReference type="NCBIfam" id="TIGR00522">
    <property type="entry name" value="dph5"/>
    <property type="match status" value="1"/>
</dbReference>
<feature type="binding site" evidence="6 7">
    <location>
        <position position="207"/>
    </location>
    <ligand>
        <name>S-adenosyl-L-methionine</name>
        <dbReference type="ChEBI" id="CHEBI:59789"/>
    </ligand>
</feature>
<feature type="binding site" evidence="6 7">
    <location>
        <position position="232"/>
    </location>
    <ligand>
        <name>S-adenosyl-L-methionine</name>
        <dbReference type="ChEBI" id="CHEBI:59789"/>
    </ligand>
</feature>
<feature type="binding site" evidence="6 7">
    <location>
        <position position="84"/>
    </location>
    <ligand>
        <name>S-adenosyl-L-methionine</name>
        <dbReference type="ChEBI" id="CHEBI:59789"/>
    </ligand>
</feature>
<dbReference type="Pfam" id="PF00590">
    <property type="entry name" value="TP_methylase"/>
    <property type="match status" value="1"/>
</dbReference>
<name>A0A2A2HBA4_9EURY</name>
<dbReference type="InterPro" id="IPR014776">
    <property type="entry name" value="4pyrrole_Mease_sub2"/>
</dbReference>
<dbReference type="Proteomes" id="UP000246004">
    <property type="component" value="Unassembled WGS sequence"/>
</dbReference>
<comment type="catalytic activity">
    <reaction evidence="6">
        <text>2-[(3S)-amino-3-carboxypropyl]-L-histidyl-[translation elongation factor 2] + 3 S-adenosyl-L-methionine = diphthine-[translation elongation factor 2] + 3 S-adenosyl-L-homocysteine + 3 H(+)</text>
        <dbReference type="Rhea" id="RHEA:36415"/>
        <dbReference type="Rhea" id="RHEA-COMP:9749"/>
        <dbReference type="Rhea" id="RHEA-COMP:10172"/>
        <dbReference type="ChEBI" id="CHEBI:15378"/>
        <dbReference type="ChEBI" id="CHEBI:57856"/>
        <dbReference type="ChEBI" id="CHEBI:59789"/>
        <dbReference type="ChEBI" id="CHEBI:73995"/>
        <dbReference type="ChEBI" id="CHEBI:82696"/>
        <dbReference type="EC" id="2.1.1.98"/>
    </reaction>
</comment>
<proteinExistence type="inferred from homology"/>
<gene>
    <name evidence="6" type="primary">dphB</name>
    <name evidence="9" type="ORF">ASJ82_04535</name>
    <name evidence="10" type="ORF">MSCUN_03060</name>
</gene>
<dbReference type="OrthoDB" id="39139at2157"/>
<keyword evidence="4 6" id="KW-0808">Transferase</keyword>
<dbReference type="Proteomes" id="UP000217528">
    <property type="component" value="Unassembled WGS sequence"/>
</dbReference>
<evidence type="ECO:0000256" key="6">
    <source>
        <dbReference type="HAMAP-Rule" id="MF_01084"/>
    </source>
</evidence>
<feature type="binding site" evidence="6 7">
    <location>
        <position position="164"/>
    </location>
    <ligand>
        <name>S-adenosyl-L-methionine</name>
        <dbReference type="ChEBI" id="CHEBI:59789"/>
    </ligand>
</feature>
<evidence type="ECO:0000256" key="2">
    <source>
        <dbReference type="ARBA" id="ARBA00006729"/>
    </source>
</evidence>
<dbReference type="InterPro" id="IPR014777">
    <property type="entry name" value="4pyrrole_Mease_sub1"/>
</dbReference>
<reference evidence="10 12" key="1">
    <citation type="submission" date="2016-04" db="EMBL/GenBank/DDBJ databases">
        <title>Genome sequence of Methanosphaera cuniculi DSM 4103.</title>
        <authorList>
            <person name="Poehlein A."/>
            <person name="Seedorf H."/>
            <person name="Daniel R."/>
        </authorList>
    </citation>
    <scope>NUCLEOTIDE SEQUENCE [LARGE SCALE GENOMIC DNA]</scope>
    <source>
        <strain evidence="10 12">DSM 4103</strain>
    </source>
</reference>
<feature type="binding site" evidence="6 7">
    <location>
        <position position="9"/>
    </location>
    <ligand>
        <name>S-adenosyl-L-methionine</name>
        <dbReference type="ChEBI" id="CHEBI:59789"/>
    </ligand>
</feature>
<dbReference type="EMBL" id="LWMS01000009">
    <property type="protein sequence ID" value="PWL08814.1"/>
    <property type="molecule type" value="Genomic_DNA"/>
</dbReference>
<evidence type="ECO:0000256" key="1">
    <source>
        <dbReference type="ARBA" id="ARBA00005156"/>
    </source>
</evidence>
<dbReference type="InterPro" id="IPR035996">
    <property type="entry name" value="4pyrrol_Methylase_sf"/>
</dbReference>
<feature type="domain" description="Tetrapyrrole methylase" evidence="8">
    <location>
        <begin position="1"/>
        <end position="215"/>
    </location>
</feature>
<dbReference type="GO" id="GO:0032259">
    <property type="term" value="P:methylation"/>
    <property type="evidence" value="ECO:0007669"/>
    <property type="project" value="UniProtKB-KW"/>
</dbReference>
<feature type="binding site" evidence="6 7">
    <location>
        <begin position="112"/>
        <end position="113"/>
    </location>
    <ligand>
        <name>S-adenosyl-L-methionine</name>
        <dbReference type="ChEBI" id="CHEBI:59789"/>
    </ligand>
</feature>
<comment type="function">
    <text evidence="6">S-adenosyl-L-methionine-dependent methyltransferase that catalyzes the trimethylation of the amino group of the modified target histidine residue in translation elongation factor 2 (EF-2), to form an intermediate called diphthine. The three successive methylation reactions represent the second step of diphthamide biosynthesis.</text>
</comment>
<dbReference type="PANTHER" id="PTHR10882">
    <property type="entry name" value="DIPHTHINE SYNTHASE"/>
    <property type="match status" value="1"/>
</dbReference>
<evidence type="ECO:0000313" key="12">
    <source>
        <dbReference type="Proteomes" id="UP000246004"/>
    </source>
</evidence>
<evidence type="ECO:0000313" key="10">
    <source>
        <dbReference type="EMBL" id="PWL08814.1"/>
    </source>
</evidence>
<keyword evidence="3 6" id="KW-0489">Methyltransferase</keyword>
<evidence type="ECO:0000256" key="4">
    <source>
        <dbReference type="ARBA" id="ARBA00022679"/>
    </source>
</evidence>
<evidence type="ECO:0000313" key="11">
    <source>
        <dbReference type="Proteomes" id="UP000217528"/>
    </source>
</evidence>
<organism evidence="9 11">
    <name type="scientific">Methanosphaera cuniculi</name>
    <dbReference type="NCBI Taxonomy" id="1077256"/>
    <lineage>
        <taxon>Archaea</taxon>
        <taxon>Methanobacteriati</taxon>
        <taxon>Methanobacteriota</taxon>
        <taxon>Methanomada group</taxon>
        <taxon>Methanobacteria</taxon>
        <taxon>Methanobacteriales</taxon>
        <taxon>Methanobacteriaceae</taxon>
        <taxon>Methanosphaera</taxon>
    </lineage>
</organism>
<evidence type="ECO:0000256" key="3">
    <source>
        <dbReference type="ARBA" id="ARBA00022603"/>
    </source>
</evidence>
<dbReference type="InterPro" id="IPR000878">
    <property type="entry name" value="4pyrrol_Mease"/>
</dbReference>
<comment type="subunit">
    <text evidence="6">Homodimer.</text>
</comment>
<dbReference type="GO" id="GO:0017183">
    <property type="term" value="P:protein histidyl modification to diphthamide"/>
    <property type="evidence" value="ECO:0007669"/>
    <property type="project" value="UniProtKB-UniRule"/>
</dbReference>
<evidence type="ECO:0000259" key="8">
    <source>
        <dbReference type="Pfam" id="PF00590"/>
    </source>
</evidence>
<dbReference type="GO" id="GO:0004164">
    <property type="term" value="F:diphthine synthase activity"/>
    <property type="evidence" value="ECO:0007669"/>
    <property type="project" value="UniProtKB-UniRule"/>
</dbReference>
<protein>
    <recommendedName>
        <fullName evidence="6">Diphthine synthase</fullName>
        <ecNumber evidence="6">2.1.1.98</ecNumber>
    </recommendedName>
    <alternativeName>
        <fullName evidence="6">Diphthamide biosynthesis methyltransferase</fullName>
    </alternativeName>
</protein>
<dbReference type="HAMAP" id="MF_01084">
    <property type="entry name" value="Diphthine_synth"/>
    <property type="match status" value="1"/>
</dbReference>
<evidence type="ECO:0000256" key="5">
    <source>
        <dbReference type="ARBA" id="ARBA00022691"/>
    </source>
</evidence>
<dbReference type="CDD" id="cd11647">
    <property type="entry name" value="DHP5_DphB"/>
    <property type="match status" value="1"/>
</dbReference>
<evidence type="ECO:0000313" key="9">
    <source>
        <dbReference type="EMBL" id="PAV06702.1"/>
    </source>
</evidence>
<reference evidence="9 11" key="2">
    <citation type="journal article" date="2017" name="BMC Genomics">
        <title>Genomic analysis of methanogenic archaea reveals a shift towards energy conservation.</title>
        <authorList>
            <person name="Gilmore S.P."/>
            <person name="Henske J.K."/>
            <person name="Sexton J.A."/>
            <person name="Solomon K.V."/>
            <person name="Seppala S."/>
            <person name="Yoo J.I."/>
            <person name="Huyett L.M."/>
            <person name="Pressman A."/>
            <person name="Cogan J.Z."/>
            <person name="Kivenson V."/>
            <person name="Peng X."/>
            <person name="Tan Y."/>
            <person name="Valentine D.L."/>
            <person name="O'Malley M.A."/>
        </authorList>
    </citation>
    <scope>NUCLEOTIDE SEQUENCE [LARGE SCALE GENOMIC DNA]</scope>
    <source>
        <strain evidence="9 11">1R-7</strain>
    </source>
</reference>
<dbReference type="RefSeq" id="WP_095609344.1">
    <property type="nucleotide sequence ID" value="NZ_CAUHCB010000016.1"/>
</dbReference>